<evidence type="ECO:0000313" key="3">
    <source>
        <dbReference type="Proteomes" id="UP000663671"/>
    </source>
</evidence>
<dbReference type="AlphaFoldDB" id="A0A8A1MB06"/>
<gene>
    <name evidence="2" type="ORF">I7I51_04080</name>
</gene>
<accession>A0A8A1MB06</accession>
<protein>
    <submittedName>
        <fullName evidence="2">Uncharacterized protein</fullName>
    </submittedName>
</protein>
<evidence type="ECO:0000256" key="1">
    <source>
        <dbReference type="SAM" id="MobiDB-lite"/>
    </source>
</evidence>
<reference evidence="2" key="1">
    <citation type="submission" date="2021-01" db="EMBL/GenBank/DDBJ databases">
        <title>Chromosome-level genome assembly of a human fungal pathogen reveals clustering of transcriptionally co-regulated genes.</title>
        <authorList>
            <person name="Voorhies M."/>
            <person name="Cohen S."/>
            <person name="Shea T.P."/>
            <person name="Petrus S."/>
            <person name="Munoz J.F."/>
            <person name="Poplawski S."/>
            <person name="Goldman W.E."/>
            <person name="Michael T."/>
            <person name="Cuomo C.A."/>
            <person name="Sil A."/>
            <person name="Beyhan S."/>
        </authorList>
    </citation>
    <scope>NUCLEOTIDE SEQUENCE</scope>
    <source>
        <strain evidence="2">WU24</strain>
    </source>
</reference>
<feature type="region of interest" description="Disordered" evidence="1">
    <location>
        <begin position="1"/>
        <end position="60"/>
    </location>
</feature>
<dbReference type="Proteomes" id="UP000663671">
    <property type="component" value="Chromosome 5"/>
</dbReference>
<organism evidence="2 3">
    <name type="scientific">Ajellomyces capsulatus</name>
    <name type="common">Darling's disease fungus</name>
    <name type="synonym">Histoplasma capsulatum</name>
    <dbReference type="NCBI Taxonomy" id="5037"/>
    <lineage>
        <taxon>Eukaryota</taxon>
        <taxon>Fungi</taxon>
        <taxon>Dikarya</taxon>
        <taxon>Ascomycota</taxon>
        <taxon>Pezizomycotina</taxon>
        <taxon>Eurotiomycetes</taxon>
        <taxon>Eurotiomycetidae</taxon>
        <taxon>Onygenales</taxon>
        <taxon>Ajellomycetaceae</taxon>
        <taxon>Histoplasma</taxon>
    </lineage>
</organism>
<sequence length="60" mass="6289">MRSWKSLGYTSKIKPKASSNLSKPSSPRSAPSQTTCPSSARTSTPSPTSSAKLSPPQNLP</sequence>
<dbReference type="VEuPathDB" id="FungiDB:I7I51_04080"/>
<feature type="compositionally biased region" description="Low complexity" evidence="1">
    <location>
        <begin position="16"/>
        <end position="60"/>
    </location>
</feature>
<proteinExistence type="predicted"/>
<evidence type="ECO:0000313" key="2">
    <source>
        <dbReference type="EMBL" id="QSS61903.1"/>
    </source>
</evidence>
<name>A0A8A1MB06_AJECA</name>
<dbReference type="EMBL" id="CP069111">
    <property type="protein sequence ID" value="QSS61903.1"/>
    <property type="molecule type" value="Genomic_DNA"/>
</dbReference>